<dbReference type="InterPro" id="IPR021109">
    <property type="entry name" value="Peptidase_aspartic_dom_sf"/>
</dbReference>
<organism evidence="2 4">
    <name type="scientific">Perkinsus olseni</name>
    <name type="common">Perkinsus atlanticus</name>
    <dbReference type="NCBI Taxonomy" id="32597"/>
    <lineage>
        <taxon>Eukaryota</taxon>
        <taxon>Sar</taxon>
        <taxon>Alveolata</taxon>
        <taxon>Perkinsozoa</taxon>
        <taxon>Perkinsea</taxon>
        <taxon>Perkinsida</taxon>
        <taxon>Perkinsidae</taxon>
        <taxon>Perkinsus</taxon>
    </lineage>
</organism>
<dbReference type="SUPFAM" id="SSF50630">
    <property type="entry name" value="Acid proteases"/>
    <property type="match status" value="1"/>
</dbReference>
<evidence type="ECO:0000313" key="2">
    <source>
        <dbReference type="EMBL" id="KAF4665085.1"/>
    </source>
</evidence>
<sequence length="400" mass="44593">MIKSFAAVLLEVAIKICYGGPVLEPDALAKTLTLPVHEGFVTVKIDGQEIDLFLDSGYPGLSVMDGDWYEQKYGKGACTRRHAGCYFCPKEHPCDFEREEWFPTSFGVGSSIKSIIRSGLLVLDGQEATSYPFRVSRVTRWRGSSEPHGFFELSRVPPSSNYFYWGPDQSVVDSLLNHNLIGHLSFTLRTNTTQTADEVSGQLTLGETLAGAAAVKLDLVQIFHAPLPHRSLNTAWVSSVKLFDRKGNLLTKERTFNEHPGSFLALLDTGNLVTSLPSLHSVEDIGKKVEIALKNGSYSEEIANLLRRDEKGVLFVKEEAFDYLPVLGLRFGDAPYSFLAKIPPEHYCVRYPETGELRPLVMYANASTREYPSILGTPFFRAYSVHVNYQDHSMALLENV</sequence>
<dbReference type="Proteomes" id="UP000570595">
    <property type="component" value="Unassembled WGS sequence"/>
</dbReference>
<proteinExistence type="predicted"/>
<feature type="signal peptide" evidence="1">
    <location>
        <begin position="1"/>
        <end position="19"/>
    </location>
</feature>
<protein>
    <submittedName>
        <fullName evidence="2">Uncharacterized protein</fullName>
    </submittedName>
</protein>
<gene>
    <name evidence="3" type="ORF">FOL46_003013</name>
    <name evidence="2" type="ORF">FOZ61_000216</name>
</gene>
<keyword evidence="1" id="KW-0732">Signal</keyword>
<comment type="caution">
    <text evidence="2">The sequence shown here is derived from an EMBL/GenBank/DDBJ whole genome shotgun (WGS) entry which is preliminary data.</text>
</comment>
<reference evidence="4 5" key="1">
    <citation type="submission" date="2020-04" db="EMBL/GenBank/DDBJ databases">
        <title>Perkinsus olseni comparative genomics.</title>
        <authorList>
            <person name="Bogema D.R."/>
        </authorList>
    </citation>
    <scope>NUCLEOTIDE SEQUENCE [LARGE SCALE GENOMIC DNA]</scope>
    <source>
        <strain evidence="2">ATCC PRA-179</strain>
        <strain evidence="3">ATCC PRA-31</strain>
    </source>
</reference>
<dbReference type="AlphaFoldDB" id="A0A7J6M0S0"/>
<evidence type="ECO:0000313" key="3">
    <source>
        <dbReference type="EMBL" id="KAF4666585.1"/>
    </source>
</evidence>
<name>A0A7J6M0S0_PEROL</name>
<evidence type="ECO:0000313" key="4">
    <source>
        <dbReference type="Proteomes" id="UP000570595"/>
    </source>
</evidence>
<evidence type="ECO:0000256" key="1">
    <source>
        <dbReference type="SAM" id="SignalP"/>
    </source>
</evidence>
<dbReference type="OrthoDB" id="10407179at2759"/>
<evidence type="ECO:0000313" key="5">
    <source>
        <dbReference type="Proteomes" id="UP000572268"/>
    </source>
</evidence>
<accession>A0A7J6M0S0</accession>
<feature type="chain" id="PRO_5036205430" evidence="1">
    <location>
        <begin position="20"/>
        <end position="400"/>
    </location>
</feature>
<dbReference type="EMBL" id="JABAHT010000102">
    <property type="protein sequence ID" value="KAF4665085.1"/>
    <property type="molecule type" value="Genomic_DNA"/>
</dbReference>
<dbReference type="EMBL" id="JABANN010000201">
    <property type="protein sequence ID" value="KAF4666585.1"/>
    <property type="molecule type" value="Genomic_DNA"/>
</dbReference>
<dbReference type="Gene3D" id="2.40.70.10">
    <property type="entry name" value="Acid Proteases"/>
    <property type="match status" value="1"/>
</dbReference>
<dbReference type="Proteomes" id="UP000572268">
    <property type="component" value="Unassembled WGS sequence"/>
</dbReference>